<name>A0A1F5G3Z3_9BACT</name>
<dbReference type="Proteomes" id="UP000176628">
    <property type="component" value="Unassembled WGS sequence"/>
</dbReference>
<evidence type="ECO:0000313" key="3">
    <source>
        <dbReference type="Proteomes" id="UP000176628"/>
    </source>
</evidence>
<comment type="caution">
    <text evidence="2">The sequence shown here is derived from an EMBL/GenBank/DDBJ whole genome shotgun (WGS) entry which is preliminary data.</text>
</comment>
<reference evidence="2 3" key="1">
    <citation type="journal article" date="2016" name="Nat. Commun.">
        <title>Thousands of microbial genomes shed light on interconnected biogeochemical processes in an aquifer system.</title>
        <authorList>
            <person name="Anantharaman K."/>
            <person name="Brown C.T."/>
            <person name="Hug L.A."/>
            <person name="Sharon I."/>
            <person name="Castelle C.J."/>
            <person name="Probst A.J."/>
            <person name="Thomas B.C."/>
            <person name="Singh A."/>
            <person name="Wilkins M.J."/>
            <person name="Karaoz U."/>
            <person name="Brodie E.L."/>
            <person name="Williams K.H."/>
            <person name="Hubbard S.S."/>
            <person name="Banfield J.F."/>
        </authorList>
    </citation>
    <scope>NUCLEOTIDE SEQUENCE [LARGE SCALE GENOMIC DNA]</scope>
</reference>
<sequence length="63" mass="7004">MKRFLIIGLVFVLLALDWAALDDITTGNEPDYFLEYMILGVSLLIFGLIGLAAVFGKKSRNNI</sequence>
<dbReference type="EMBL" id="MFAV01000015">
    <property type="protein sequence ID" value="OGD86592.1"/>
    <property type="molecule type" value="Genomic_DNA"/>
</dbReference>
<feature type="transmembrane region" description="Helical" evidence="1">
    <location>
        <begin position="37"/>
        <end position="56"/>
    </location>
</feature>
<dbReference type="AlphaFoldDB" id="A0A1F5G3Z3"/>
<protein>
    <submittedName>
        <fullName evidence="2">Uncharacterized protein</fullName>
    </submittedName>
</protein>
<evidence type="ECO:0000313" key="2">
    <source>
        <dbReference type="EMBL" id="OGD86592.1"/>
    </source>
</evidence>
<evidence type="ECO:0000256" key="1">
    <source>
        <dbReference type="SAM" id="Phobius"/>
    </source>
</evidence>
<keyword evidence="1" id="KW-0812">Transmembrane</keyword>
<proteinExistence type="predicted"/>
<keyword evidence="1" id="KW-1133">Transmembrane helix</keyword>
<organism evidence="2 3">
    <name type="scientific">Candidatus Curtissbacteria bacterium RBG_16_39_7</name>
    <dbReference type="NCBI Taxonomy" id="1797707"/>
    <lineage>
        <taxon>Bacteria</taxon>
        <taxon>Candidatus Curtissiibacteriota</taxon>
    </lineage>
</organism>
<accession>A0A1F5G3Z3</accession>
<gene>
    <name evidence="2" type="ORF">A2Z23_02165</name>
</gene>
<keyword evidence="1" id="KW-0472">Membrane</keyword>